<comment type="caution">
    <text evidence="3">The sequence shown here is derived from an EMBL/GenBank/DDBJ whole genome shotgun (WGS) entry which is preliminary data.</text>
</comment>
<sequence>MSLQTVGLIGVAILFLAVILLIWALCKSSKENQELEMECVRYRAKLDSLKEQIRQLETEKLNLATSLTKTQAHSIEFQKRADLELAHSKWCDTTLLPLPPDTPERLHNNTLNFKNSLLVTPRSLSLYELHKRDNFSMPTSWELYWCLTHAAQTAIAHSKILVENAITEQFVQELKKQVQQLPSTTGNVRRSLNIAYSAIYSSAAPSLKEADVGADLLLIVAGTGLVSGGGARLLWIQAKKAAASANAYTLDCSYSNTKVVQLDELRKVNVPEKGSLAAYIQYSSKLMFIPALALSLYPEQHSGNSINLSEHGVRFQELATALLSLPVVGLGSFQKPRDVINFIKNAGKNKPLYVVGLTEGGYGRWNEKDIVNQVVSHYRGELGLSNLNKKSQEGGIGIEL</sequence>
<dbReference type="Proteomes" id="UP000642180">
    <property type="component" value="Unassembled WGS sequence"/>
</dbReference>
<keyword evidence="1" id="KW-0175">Coiled coil</keyword>
<name>A0A8J3EZH3_9BURK</name>
<keyword evidence="2" id="KW-0812">Transmembrane</keyword>
<evidence type="ECO:0000313" key="3">
    <source>
        <dbReference type="EMBL" id="GGI16985.1"/>
    </source>
</evidence>
<keyword evidence="4" id="KW-1185">Reference proteome</keyword>
<dbReference type="AlphaFoldDB" id="A0A8J3EZH3"/>
<evidence type="ECO:0000256" key="1">
    <source>
        <dbReference type="SAM" id="Coils"/>
    </source>
</evidence>
<dbReference type="RefSeq" id="WP_188379859.1">
    <property type="nucleotide sequence ID" value="NZ_BMDI01000001.1"/>
</dbReference>
<feature type="coiled-coil region" evidence="1">
    <location>
        <begin position="32"/>
        <end position="66"/>
    </location>
</feature>
<feature type="transmembrane region" description="Helical" evidence="2">
    <location>
        <begin position="6"/>
        <end position="26"/>
    </location>
</feature>
<keyword evidence="2" id="KW-1133">Transmembrane helix</keyword>
<evidence type="ECO:0000256" key="2">
    <source>
        <dbReference type="SAM" id="Phobius"/>
    </source>
</evidence>
<organism evidence="3 4">
    <name type="scientific">Oxalicibacterium faecigallinarum</name>
    <dbReference type="NCBI Taxonomy" id="573741"/>
    <lineage>
        <taxon>Bacteria</taxon>
        <taxon>Pseudomonadati</taxon>
        <taxon>Pseudomonadota</taxon>
        <taxon>Betaproteobacteria</taxon>
        <taxon>Burkholderiales</taxon>
        <taxon>Oxalobacteraceae</taxon>
        <taxon>Oxalicibacterium</taxon>
    </lineage>
</organism>
<protein>
    <submittedName>
        <fullName evidence="3">Uncharacterized protein</fullName>
    </submittedName>
</protein>
<proteinExistence type="predicted"/>
<reference evidence="4" key="1">
    <citation type="journal article" date="2019" name="Int. J. Syst. Evol. Microbiol.">
        <title>The Global Catalogue of Microorganisms (GCM) 10K type strain sequencing project: providing services to taxonomists for standard genome sequencing and annotation.</title>
        <authorList>
            <consortium name="The Broad Institute Genomics Platform"/>
            <consortium name="The Broad Institute Genome Sequencing Center for Infectious Disease"/>
            <person name="Wu L."/>
            <person name="Ma J."/>
        </authorList>
    </citation>
    <scope>NUCLEOTIDE SEQUENCE [LARGE SCALE GENOMIC DNA]</scope>
    <source>
        <strain evidence="4">CCM 2767</strain>
    </source>
</reference>
<dbReference type="EMBL" id="BMDI01000001">
    <property type="protein sequence ID" value="GGI16985.1"/>
    <property type="molecule type" value="Genomic_DNA"/>
</dbReference>
<evidence type="ECO:0000313" key="4">
    <source>
        <dbReference type="Proteomes" id="UP000642180"/>
    </source>
</evidence>
<gene>
    <name evidence="3" type="ORF">GCM10008066_06700</name>
</gene>
<accession>A0A8J3EZH3</accession>
<keyword evidence="2" id="KW-0472">Membrane</keyword>